<dbReference type="InterPro" id="IPR008241">
    <property type="entry name" value="Isochorismate_pyruvate-lyase"/>
</dbReference>
<protein>
    <recommendedName>
        <fullName evidence="1">chorismate mutase</fullName>
        <ecNumber evidence="1">5.4.99.5</ecNumber>
    </recommendedName>
</protein>
<dbReference type="PROSITE" id="PS51168">
    <property type="entry name" value="CHORISMATE_MUT_2"/>
    <property type="match status" value="1"/>
</dbReference>
<dbReference type="GO" id="GO:0046417">
    <property type="term" value="P:chorismate metabolic process"/>
    <property type="evidence" value="ECO:0007669"/>
    <property type="project" value="InterPro"/>
</dbReference>
<dbReference type="EC" id="5.4.99.5" evidence="1"/>
<evidence type="ECO:0000256" key="1">
    <source>
        <dbReference type="ARBA" id="ARBA00012404"/>
    </source>
</evidence>
<reference evidence="6" key="1">
    <citation type="submission" date="2017-08" db="EMBL/GenBank/DDBJ databases">
        <authorList>
            <person name="Varghese N."/>
            <person name="Submissions S."/>
        </authorList>
    </citation>
    <scope>NUCLEOTIDE SEQUENCE [LARGE SCALE GENOMIC DNA]</scope>
    <source>
        <strain evidence="6">JA234</strain>
    </source>
</reference>
<feature type="binding site" evidence="3">
    <location>
        <position position="91"/>
    </location>
    <ligand>
        <name>substrate</name>
    </ligand>
</feature>
<dbReference type="GO" id="GO:0009697">
    <property type="term" value="P:salicylic acid biosynthetic process"/>
    <property type="evidence" value="ECO:0007669"/>
    <property type="project" value="InterPro"/>
</dbReference>
<dbReference type="Proteomes" id="UP000219467">
    <property type="component" value="Unassembled WGS sequence"/>
</dbReference>
<name>A0A285CP20_9RHOB</name>
<dbReference type="GO" id="GO:0016835">
    <property type="term" value="F:carbon-oxygen lyase activity"/>
    <property type="evidence" value="ECO:0007669"/>
    <property type="project" value="InterPro"/>
</dbReference>
<dbReference type="InterPro" id="IPR002701">
    <property type="entry name" value="CM_II_prokaryot"/>
</dbReference>
<dbReference type="PIRSF" id="PIRSF029775">
    <property type="entry name" value="Isochor_pyr_lyas"/>
    <property type="match status" value="1"/>
</dbReference>
<feature type="binding site" evidence="3">
    <location>
        <position position="14"/>
    </location>
    <ligand>
        <name>substrate</name>
    </ligand>
</feature>
<gene>
    <name evidence="5" type="ORF">SAMN05878503_102290</name>
</gene>
<organism evidence="5 6">
    <name type="scientific">Cereibacter ovatus</name>
    <dbReference type="NCBI Taxonomy" id="439529"/>
    <lineage>
        <taxon>Bacteria</taxon>
        <taxon>Pseudomonadati</taxon>
        <taxon>Pseudomonadota</taxon>
        <taxon>Alphaproteobacteria</taxon>
        <taxon>Rhodobacterales</taxon>
        <taxon>Paracoccaceae</taxon>
        <taxon>Cereibacter</taxon>
    </lineage>
</organism>
<dbReference type="SMART" id="SM00830">
    <property type="entry name" value="CM_2"/>
    <property type="match status" value="1"/>
</dbReference>
<feature type="binding site" evidence="3">
    <location>
        <position position="31"/>
    </location>
    <ligand>
        <name>substrate</name>
    </ligand>
</feature>
<dbReference type="InterPro" id="IPR036979">
    <property type="entry name" value="CM_dom_sf"/>
</dbReference>
<evidence type="ECO:0000313" key="5">
    <source>
        <dbReference type="EMBL" id="SNX68806.1"/>
    </source>
</evidence>
<keyword evidence="6" id="KW-1185">Reference proteome</keyword>
<feature type="binding site" evidence="3">
    <location>
        <position position="42"/>
    </location>
    <ligand>
        <name>substrate</name>
    </ligand>
</feature>
<evidence type="ECO:0000313" key="6">
    <source>
        <dbReference type="Proteomes" id="UP000219467"/>
    </source>
</evidence>
<accession>A0A285CP20</accession>
<dbReference type="OrthoDB" id="514491at2"/>
<keyword evidence="2" id="KW-0413">Isomerase</keyword>
<dbReference type="GO" id="GO:0004106">
    <property type="term" value="F:chorismate mutase activity"/>
    <property type="evidence" value="ECO:0007669"/>
    <property type="project" value="UniProtKB-EC"/>
</dbReference>
<dbReference type="SUPFAM" id="SSF48600">
    <property type="entry name" value="Chorismate mutase II"/>
    <property type="match status" value="1"/>
</dbReference>
<feature type="domain" description="Chorismate mutase" evidence="4">
    <location>
        <begin position="4"/>
        <end position="95"/>
    </location>
</feature>
<evidence type="ECO:0000256" key="3">
    <source>
        <dbReference type="PIRSR" id="PIRSR029775-1"/>
    </source>
</evidence>
<dbReference type="InterPro" id="IPR051331">
    <property type="entry name" value="Chorismate_mutase-related"/>
</dbReference>
<evidence type="ECO:0000259" key="4">
    <source>
        <dbReference type="PROSITE" id="PS51168"/>
    </source>
</evidence>
<proteinExistence type="predicted"/>
<dbReference type="PANTHER" id="PTHR38041:SF1">
    <property type="entry name" value="CHORISMATE MUTASE"/>
    <property type="match status" value="1"/>
</dbReference>
<evidence type="ECO:0000256" key="2">
    <source>
        <dbReference type="ARBA" id="ARBA00023235"/>
    </source>
</evidence>
<dbReference type="PANTHER" id="PTHR38041">
    <property type="entry name" value="CHORISMATE MUTASE"/>
    <property type="match status" value="1"/>
</dbReference>
<dbReference type="EMBL" id="OAOQ01000002">
    <property type="protein sequence ID" value="SNX68806.1"/>
    <property type="molecule type" value="Genomic_DNA"/>
</dbReference>
<dbReference type="InterPro" id="IPR036263">
    <property type="entry name" value="Chorismate_II_sf"/>
</dbReference>
<dbReference type="AlphaFoldDB" id="A0A285CP20"/>
<dbReference type="Pfam" id="PF01817">
    <property type="entry name" value="CM_2"/>
    <property type="match status" value="1"/>
</dbReference>
<dbReference type="RefSeq" id="WP_097029313.1">
    <property type="nucleotide sequence ID" value="NZ_OAOQ01000002.1"/>
</dbReference>
<sequence>MRAPEDCHSMEELRAMIDALDAQIVSALACRAGYIDRAAEIKTDIGLPARIDSRVEEVVRNVRVRAMAEGLDPALIETLWRILIDWSIAREEEVLGPDAPSEGTE</sequence>
<dbReference type="Gene3D" id="1.20.59.10">
    <property type="entry name" value="Chorismate mutase"/>
    <property type="match status" value="1"/>
</dbReference>